<comment type="caution">
    <text evidence="1">The sequence shown here is derived from an EMBL/GenBank/DDBJ whole genome shotgun (WGS) entry which is preliminary data.</text>
</comment>
<dbReference type="Proteomes" id="UP000327044">
    <property type="component" value="Unassembled WGS sequence"/>
</dbReference>
<keyword evidence="2" id="KW-1185">Reference proteome</keyword>
<protein>
    <recommendedName>
        <fullName evidence="3">Retrotransposon gag domain-containing protein</fullName>
    </recommendedName>
</protein>
<evidence type="ECO:0000313" key="2">
    <source>
        <dbReference type="Proteomes" id="UP000327044"/>
    </source>
</evidence>
<evidence type="ECO:0000313" key="1">
    <source>
        <dbReference type="EMBL" id="KAB0805375.1"/>
    </source>
</evidence>
<reference evidence="1 2" key="1">
    <citation type="journal article" date="2018" name="Elife">
        <title>Firefly genomes illuminate parallel origins of bioluminescence in beetles.</title>
        <authorList>
            <person name="Fallon T.R."/>
            <person name="Lower S.E."/>
            <person name="Chang C.H."/>
            <person name="Bessho-Uehara M."/>
            <person name="Martin G.J."/>
            <person name="Bewick A.J."/>
            <person name="Behringer M."/>
            <person name="Debat H.J."/>
            <person name="Wong I."/>
            <person name="Day J.C."/>
            <person name="Suvorov A."/>
            <person name="Silva C.J."/>
            <person name="Stanger-Hall K.F."/>
            <person name="Hall D.W."/>
            <person name="Schmitz R.J."/>
            <person name="Nelson D.R."/>
            <person name="Lewis S.M."/>
            <person name="Shigenobu S."/>
            <person name="Bybee S.M."/>
            <person name="Larracuente A.M."/>
            <person name="Oba Y."/>
            <person name="Weng J.K."/>
        </authorList>
    </citation>
    <scope>NUCLEOTIDE SEQUENCE [LARGE SCALE GENOMIC DNA]</scope>
    <source>
        <strain evidence="1">1611_PpyrPB1</strain>
        <tissue evidence="1">Whole body</tissue>
    </source>
</reference>
<dbReference type="InParanoid" id="A0A5N4B700"/>
<organism evidence="1 2">
    <name type="scientific">Photinus pyralis</name>
    <name type="common">Common eastern firefly</name>
    <name type="synonym">Lampyris pyralis</name>
    <dbReference type="NCBI Taxonomy" id="7054"/>
    <lineage>
        <taxon>Eukaryota</taxon>
        <taxon>Metazoa</taxon>
        <taxon>Ecdysozoa</taxon>
        <taxon>Arthropoda</taxon>
        <taxon>Hexapoda</taxon>
        <taxon>Insecta</taxon>
        <taxon>Pterygota</taxon>
        <taxon>Neoptera</taxon>
        <taxon>Endopterygota</taxon>
        <taxon>Coleoptera</taxon>
        <taxon>Polyphaga</taxon>
        <taxon>Elateriformia</taxon>
        <taxon>Elateroidea</taxon>
        <taxon>Lampyridae</taxon>
        <taxon>Lampyrinae</taxon>
        <taxon>Photinus</taxon>
    </lineage>
</organism>
<proteinExistence type="predicted"/>
<evidence type="ECO:0008006" key="3">
    <source>
        <dbReference type="Google" id="ProtNLM"/>
    </source>
</evidence>
<name>A0A5N4B700_PHOPY</name>
<dbReference type="EMBL" id="VVIM01000001">
    <property type="protein sequence ID" value="KAB0805375.1"/>
    <property type="molecule type" value="Genomic_DNA"/>
</dbReference>
<sequence>MILRSNSKTSKKIIHVPETEGDETNLNNIENTGTDGAAAVTPENRVRINQIESYQANAPLEMNPFDNNSRQLLLNGRGQEVENGAQDRNHFDLNIIDNYKEGNNYNHADTRGLRRELGRETGAIPKGSDRRVFSNMDYHFDTGMQSYLPSFGRTEKESPMDFLDELELVFDDFGVNEGDRLRSMFRCLKGAAHKWRQVFARDVITYPEFREAFIEEYWGEGAQRQIRYKIDNGVYKRDSHVSMASYFLELAHSAKYLRMQWSDTELVYAVTAHFAPNIEKNYFKYV</sequence>
<gene>
    <name evidence="1" type="ORF">PPYR_02345</name>
</gene>
<dbReference type="AlphaFoldDB" id="A0A5N4B700"/>
<accession>A0A5N4B700</accession>